<feature type="transmembrane region" description="Helical" evidence="1">
    <location>
        <begin position="73"/>
        <end position="92"/>
    </location>
</feature>
<evidence type="ECO:0000313" key="2">
    <source>
        <dbReference type="EMBL" id="KII67701.1"/>
    </source>
</evidence>
<dbReference type="EMBL" id="JWZT01003122">
    <property type="protein sequence ID" value="KII67701.1"/>
    <property type="molecule type" value="Genomic_DNA"/>
</dbReference>
<gene>
    <name evidence="2" type="ORF">RF11_07328</name>
</gene>
<name>A0A0C2MKH0_THEKT</name>
<keyword evidence="1" id="KW-0472">Membrane</keyword>
<organism evidence="2 3">
    <name type="scientific">Thelohanellus kitauei</name>
    <name type="common">Myxosporean</name>
    <dbReference type="NCBI Taxonomy" id="669202"/>
    <lineage>
        <taxon>Eukaryota</taxon>
        <taxon>Metazoa</taxon>
        <taxon>Cnidaria</taxon>
        <taxon>Myxozoa</taxon>
        <taxon>Myxosporea</taxon>
        <taxon>Bivalvulida</taxon>
        <taxon>Platysporina</taxon>
        <taxon>Myxobolidae</taxon>
        <taxon>Thelohanellus</taxon>
    </lineage>
</organism>
<comment type="caution">
    <text evidence="2">The sequence shown here is derived from an EMBL/GenBank/DDBJ whole genome shotgun (WGS) entry which is preliminary data.</text>
</comment>
<evidence type="ECO:0000313" key="3">
    <source>
        <dbReference type="Proteomes" id="UP000031668"/>
    </source>
</evidence>
<proteinExistence type="predicted"/>
<accession>A0A0C2MKH0</accession>
<keyword evidence="3" id="KW-1185">Reference proteome</keyword>
<protein>
    <submittedName>
        <fullName evidence="2">Uncharacterized protein</fullName>
    </submittedName>
</protein>
<feature type="transmembrane region" description="Helical" evidence="1">
    <location>
        <begin position="104"/>
        <end position="128"/>
    </location>
</feature>
<feature type="transmembrane region" description="Helical" evidence="1">
    <location>
        <begin position="35"/>
        <end position="61"/>
    </location>
</feature>
<dbReference type="AlphaFoldDB" id="A0A0C2MKH0"/>
<keyword evidence="1" id="KW-0812">Transmembrane</keyword>
<sequence length="142" mass="16347">MQRHQIYDFLTQGIYQRCDREQCSYPPFPNNSSAISLQIAASAIIVALGLFVSTCNVMGVFYRNVHLLNISTIIYGSLAILTLIYTKMYFYFNVHRFQELFSNGLELCILATALYSIGFGIQTFAVFYEKHFDVCEHNKKDK</sequence>
<evidence type="ECO:0000256" key="1">
    <source>
        <dbReference type="SAM" id="Phobius"/>
    </source>
</evidence>
<keyword evidence="1" id="KW-1133">Transmembrane helix</keyword>
<dbReference type="Proteomes" id="UP000031668">
    <property type="component" value="Unassembled WGS sequence"/>
</dbReference>
<reference evidence="2 3" key="1">
    <citation type="journal article" date="2014" name="Genome Biol. Evol.">
        <title>The genome of the myxosporean Thelohanellus kitauei shows adaptations to nutrient acquisition within its fish host.</title>
        <authorList>
            <person name="Yang Y."/>
            <person name="Xiong J."/>
            <person name="Zhou Z."/>
            <person name="Huo F."/>
            <person name="Miao W."/>
            <person name="Ran C."/>
            <person name="Liu Y."/>
            <person name="Zhang J."/>
            <person name="Feng J."/>
            <person name="Wang M."/>
            <person name="Wang M."/>
            <person name="Wang L."/>
            <person name="Yao B."/>
        </authorList>
    </citation>
    <scope>NUCLEOTIDE SEQUENCE [LARGE SCALE GENOMIC DNA]</scope>
    <source>
        <strain evidence="2">Wuqing</strain>
    </source>
</reference>